<sequence>MSTKLGAREDLSRKRLPGGEAKVEFVELFFDLVFVFAVTQISHGLLNNLTLLGAFQAAFLLMAVWWVWVYTAWVTNWMDPQRGPVKFMLFVLMLAGLVLSTSIPEAFTERGLMFAGAYVFMQVGRTAFTAWAFRPHDRPNYHNMCRILAWLVLSGVFWIAGALAEGEARFALWIVALVLEYISPSLRFWTPWLGATPTTDWDIDGGHMAERSAAFIIIALGESVVVMGATLAEVELNTGVVLAFLASFGASVAMWWLYFNVGAETGRHRIEVSDDPGRIARIAYTYLPVLLVGGIIVTAVADELTVAHPDGHHADLATILTLVGGPALYVFGNLMFKKVTSGMVPLSHLVGLALLLLVGLVGPYAEPLPLSIATTVILFGIAYWEQRLGESRAAHKA</sequence>
<feature type="transmembrane region" description="Helical" evidence="1">
    <location>
        <begin position="170"/>
        <end position="192"/>
    </location>
</feature>
<evidence type="ECO:0000256" key="1">
    <source>
        <dbReference type="SAM" id="Phobius"/>
    </source>
</evidence>
<keyword evidence="1" id="KW-0472">Membrane</keyword>
<feature type="transmembrane region" description="Helical" evidence="1">
    <location>
        <begin position="145"/>
        <end position="164"/>
    </location>
</feature>
<feature type="transmembrane region" description="Helical" evidence="1">
    <location>
        <begin position="282"/>
        <end position="301"/>
    </location>
</feature>
<feature type="transmembrane region" description="Helical" evidence="1">
    <location>
        <begin position="113"/>
        <end position="133"/>
    </location>
</feature>
<keyword evidence="3" id="KW-1185">Reference proteome</keyword>
<feature type="transmembrane region" description="Helical" evidence="1">
    <location>
        <begin position="213"/>
        <end position="232"/>
    </location>
</feature>
<keyword evidence="1" id="KW-1133">Transmembrane helix</keyword>
<evidence type="ECO:0000313" key="3">
    <source>
        <dbReference type="Proteomes" id="UP000306441"/>
    </source>
</evidence>
<dbReference type="Proteomes" id="UP000306441">
    <property type="component" value="Unassembled WGS sequence"/>
</dbReference>
<dbReference type="RefSeq" id="WP_136353656.1">
    <property type="nucleotide sequence ID" value="NZ_SSNY01000001.1"/>
</dbReference>
<feature type="transmembrane region" description="Helical" evidence="1">
    <location>
        <begin position="21"/>
        <end position="42"/>
    </location>
</feature>
<feature type="transmembrane region" description="Helical" evidence="1">
    <location>
        <begin position="343"/>
        <end position="362"/>
    </location>
</feature>
<organism evidence="2 3">
    <name type="scientific">Ollibium composti</name>
    <dbReference type="NCBI Taxonomy" id="2675109"/>
    <lineage>
        <taxon>Bacteria</taxon>
        <taxon>Pseudomonadati</taxon>
        <taxon>Pseudomonadota</taxon>
        <taxon>Alphaproteobacteria</taxon>
        <taxon>Hyphomicrobiales</taxon>
        <taxon>Phyllobacteriaceae</taxon>
        <taxon>Ollibium</taxon>
    </lineage>
</organism>
<dbReference type="PANTHER" id="PTHR36840:SF1">
    <property type="entry name" value="BLL5714 PROTEIN"/>
    <property type="match status" value="1"/>
</dbReference>
<dbReference type="EMBL" id="SSNY01000001">
    <property type="protein sequence ID" value="THF59952.1"/>
    <property type="molecule type" value="Genomic_DNA"/>
</dbReference>
<protein>
    <submittedName>
        <fullName evidence="2">Low temperature requirement protein A</fullName>
    </submittedName>
</protein>
<accession>A0ABY2QCF1</accession>
<feature type="transmembrane region" description="Helical" evidence="1">
    <location>
        <begin position="87"/>
        <end position="107"/>
    </location>
</feature>
<feature type="transmembrane region" description="Helical" evidence="1">
    <location>
        <begin position="54"/>
        <end position="75"/>
    </location>
</feature>
<dbReference type="InterPro" id="IPR010640">
    <property type="entry name" value="Low_temperature_requirement_A"/>
</dbReference>
<feature type="transmembrane region" description="Helical" evidence="1">
    <location>
        <begin position="313"/>
        <end position="331"/>
    </location>
</feature>
<dbReference type="PANTHER" id="PTHR36840">
    <property type="entry name" value="BLL5714 PROTEIN"/>
    <property type="match status" value="1"/>
</dbReference>
<proteinExistence type="predicted"/>
<feature type="transmembrane region" description="Helical" evidence="1">
    <location>
        <begin position="368"/>
        <end position="384"/>
    </location>
</feature>
<reference evidence="2 3" key="1">
    <citation type="submission" date="2019-04" db="EMBL/GenBank/DDBJ databases">
        <title>Mesorhizobium composti sp. nov., isolated from compost.</title>
        <authorList>
            <person name="Lin S.-Y."/>
            <person name="Hameed A."/>
            <person name="Hsieh Y.-T."/>
            <person name="Young C.-C."/>
        </authorList>
    </citation>
    <scope>NUCLEOTIDE SEQUENCE [LARGE SCALE GENOMIC DNA]</scope>
    <source>
        <strain evidence="2 3">CC-YTH430</strain>
    </source>
</reference>
<gene>
    <name evidence="2" type="ORF">E6C48_02570</name>
</gene>
<evidence type="ECO:0000313" key="2">
    <source>
        <dbReference type="EMBL" id="THF59952.1"/>
    </source>
</evidence>
<comment type="caution">
    <text evidence="2">The sequence shown here is derived from an EMBL/GenBank/DDBJ whole genome shotgun (WGS) entry which is preliminary data.</text>
</comment>
<keyword evidence="1" id="KW-0812">Transmembrane</keyword>
<feature type="transmembrane region" description="Helical" evidence="1">
    <location>
        <begin position="238"/>
        <end position="261"/>
    </location>
</feature>
<dbReference type="Pfam" id="PF06772">
    <property type="entry name" value="LtrA"/>
    <property type="match status" value="1"/>
</dbReference>
<name>A0ABY2QCF1_9HYPH</name>